<sequence length="164" mass="18891">MARVMTNPQELAGTFVVAVGERQRTPFLVFYSDERDYELQLDLNTHWRLRFGDTEMCAFLDEDHRWRLGQSGAGRRISAHHLEVLSRLSGMTVHQARRDSDRALRIIFADRITETTHLTVSGEQTRFTVDAPWHLRRCLDTSLEIAWRLAAFDTGAPTGRHAAR</sequence>
<accession>A0A563EXH7</accession>
<comment type="caution">
    <text evidence="1">The sequence shown here is derived from an EMBL/GenBank/DDBJ whole genome shotgun (WGS) entry which is preliminary data.</text>
</comment>
<reference evidence="1 2" key="1">
    <citation type="submission" date="2019-07" db="EMBL/GenBank/DDBJ databases">
        <title>Lentzea xizangensis sp. nov., isolated from Qinghai-Tibetan Plateau Soils.</title>
        <authorList>
            <person name="Huang J."/>
        </authorList>
    </citation>
    <scope>NUCLEOTIDE SEQUENCE [LARGE SCALE GENOMIC DNA]</scope>
    <source>
        <strain evidence="1 2">FXJ1.1311</strain>
    </source>
</reference>
<dbReference type="RefSeq" id="WP_146350461.1">
    <property type="nucleotide sequence ID" value="NZ_VOBR01000005.1"/>
</dbReference>
<proteinExistence type="predicted"/>
<keyword evidence="2" id="KW-1185">Reference proteome</keyword>
<protein>
    <submittedName>
        <fullName evidence="1">Uncharacterized protein</fullName>
    </submittedName>
</protein>
<dbReference type="Proteomes" id="UP000316639">
    <property type="component" value="Unassembled WGS sequence"/>
</dbReference>
<name>A0A563EXH7_9PSEU</name>
<gene>
    <name evidence="1" type="ORF">FKR81_08695</name>
</gene>
<dbReference type="EMBL" id="VOBR01000005">
    <property type="protein sequence ID" value="TWP52405.1"/>
    <property type="molecule type" value="Genomic_DNA"/>
</dbReference>
<organism evidence="1 2">
    <name type="scientific">Lentzea tibetensis</name>
    <dbReference type="NCBI Taxonomy" id="2591470"/>
    <lineage>
        <taxon>Bacteria</taxon>
        <taxon>Bacillati</taxon>
        <taxon>Actinomycetota</taxon>
        <taxon>Actinomycetes</taxon>
        <taxon>Pseudonocardiales</taxon>
        <taxon>Pseudonocardiaceae</taxon>
        <taxon>Lentzea</taxon>
    </lineage>
</organism>
<evidence type="ECO:0000313" key="2">
    <source>
        <dbReference type="Proteomes" id="UP000316639"/>
    </source>
</evidence>
<evidence type="ECO:0000313" key="1">
    <source>
        <dbReference type="EMBL" id="TWP52405.1"/>
    </source>
</evidence>
<dbReference type="AlphaFoldDB" id="A0A563EXH7"/>
<dbReference type="OrthoDB" id="3685629at2"/>